<comment type="similarity">
    <text evidence="4">Belongs to the synaptobrevin family.</text>
</comment>
<organism evidence="12 13">
    <name type="scientific">Prunus dulcis</name>
    <name type="common">Almond</name>
    <name type="synonym">Amygdalus dulcis</name>
    <dbReference type="NCBI Taxonomy" id="3755"/>
    <lineage>
        <taxon>Eukaryota</taxon>
        <taxon>Viridiplantae</taxon>
        <taxon>Streptophyta</taxon>
        <taxon>Embryophyta</taxon>
        <taxon>Tracheophyta</taxon>
        <taxon>Spermatophyta</taxon>
        <taxon>Magnoliopsida</taxon>
        <taxon>eudicotyledons</taxon>
        <taxon>Gunneridae</taxon>
        <taxon>Pentapetalae</taxon>
        <taxon>rosids</taxon>
        <taxon>fabids</taxon>
        <taxon>Rosales</taxon>
        <taxon>Rosaceae</taxon>
        <taxon>Amygdaloideae</taxon>
        <taxon>Amygdaleae</taxon>
        <taxon>Prunus</taxon>
    </lineage>
</organism>
<evidence type="ECO:0000259" key="11">
    <source>
        <dbReference type="PROSITE" id="PS50859"/>
    </source>
</evidence>
<dbReference type="GO" id="GO:0006888">
    <property type="term" value="P:endoplasmic reticulum to Golgi vesicle-mediated transport"/>
    <property type="evidence" value="ECO:0007669"/>
    <property type="project" value="InterPro"/>
</dbReference>
<feature type="region of interest" description="Disordered" evidence="9">
    <location>
        <begin position="1"/>
        <end position="91"/>
    </location>
</feature>
<dbReference type="GO" id="GO:0015031">
    <property type="term" value="P:protein transport"/>
    <property type="evidence" value="ECO:0007669"/>
    <property type="project" value="UniProtKB-KW"/>
</dbReference>
<evidence type="ECO:0000256" key="10">
    <source>
        <dbReference type="SAM" id="Phobius"/>
    </source>
</evidence>
<dbReference type="FunCoup" id="A0A5E4E6P0">
    <property type="interactions" value="73"/>
</dbReference>
<comment type="similarity">
    <text evidence="3">Belongs to the remorin family.</text>
</comment>
<dbReference type="Gene3D" id="3.30.450.50">
    <property type="entry name" value="Longin domain"/>
    <property type="match status" value="1"/>
</dbReference>
<dbReference type="CDD" id="cd14824">
    <property type="entry name" value="Longin"/>
    <property type="match status" value="1"/>
</dbReference>
<feature type="compositionally biased region" description="Basic and acidic residues" evidence="9">
    <location>
        <begin position="57"/>
        <end position="67"/>
    </location>
</feature>
<dbReference type="SUPFAM" id="SSF64356">
    <property type="entry name" value="SNARE-like"/>
    <property type="match status" value="1"/>
</dbReference>
<dbReference type="InterPro" id="IPR005516">
    <property type="entry name" value="Remorin_C"/>
</dbReference>
<feature type="domain" description="Longin" evidence="11">
    <location>
        <begin position="216"/>
        <end position="331"/>
    </location>
</feature>
<dbReference type="PANTHER" id="PTHR45837">
    <property type="entry name" value="VESICLE-TRAFFICKING PROTEIN SEC22B"/>
    <property type="match status" value="1"/>
</dbReference>
<dbReference type="InterPro" id="IPR011012">
    <property type="entry name" value="Longin-like_dom_sf"/>
</dbReference>
<dbReference type="GO" id="GO:0005789">
    <property type="term" value="C:endoplasmic reticulum membrane"/>
    <property type="evidence" value="ECO:0007669"/>
    <property type="project" value="UniProtKB-SubCell"/>
</dbReference>
<keyword evidence="7 10" id="KW-0472">Membrane</keyword>
<evidence type="ECO:0000256" key="2">
    <source>
        <dbReference type="ARBA" id="ARBA00004394"/>
    </source>
</evidence>
<dbReference type="Gramene" id="VVA11092">
    <property type="protein sequence ID" value="VVA11092"/>
    <property type="gene ID" value="Prudul26B019304"/>
</dbReference>
<dbReference type="AlphaFoldDB" id="A0A5E4E6P0"/>
<dbReference type="Proteomes" id="UP000327085">
    <property type="component" value="Chromosome 2"/>
</dbReference>
<dbReference type="Pfam" id="PF13774">
    <property type="entry name" value="Longin"/>
    <property type="match status" value="1"/>
</dbReference>
<reference evidence="13" key="1">
    <citation type="journal article" date="2020" name="Plant J.">
        <title>Transposons played a major role in the diversification between the closely related almond and peach genomes: results from the almond genome sequence.</title>
        <authorList>
            <person name="Alioto T."/>
            <person name="Alexiou K.G."/>
            <person name="Bardil A."/>
            <person name="Barteri F."/>
            <person name="Castanera R."/>
            <person name="Cruz F."/>
            <person name="Dhingra A."/>
            <person name="Duval H."/>
            <person name="Fernandez I Marti A."/>
            <person name="Frias L."/>
            <person name="Galan B."/>
            <person name="Garcia J.L."/>
            <person name="Howad W."/>
            <person name="Gomez-Garrido J."/>
            <person name="Gut M."/>
            <person name="Julca I."/>
            <person name="Morata J."/>
            <person name="Puigdomenech P."/>
            <person name="Ribeca P."/>
            <person name="Rubio Cabetas M.J."/>
            <person name="Vlasova A."/>
            <person name="Wirthensohn M."/>
            <person name="Garcia-Mas J."/>
            <person name="Gabaldon T."/>
            <person name="Casacuberta J.M."/>
            <person name="Arus P."/>
        </authorList>
    </citation>
    <scope>NUCLEOTIDE SEQUENCE [LARGE SCALE GENOMIC DNA]</scope>
    <source>
        <strain evidence="13">cv. Texas</strain>
    </source>
</reference>
<evidence type="ECO:0000256" key="7">
    <source>
        <dbReference type="ARBA" id="ARBA00023136"/>
    </source>
</evidence>
<evidence type="ECO:0000256" key="4">
    <source>
        <dbReference type="ARBA" id="ARBA00008025"/>
    </source>
</evidence>
<evidence type="ECO:0000256" key="9">
    <source>
        <dbReference type="SAM" id="MobiDB-lite"/>
    </source>
</evidence>
<comment type="subcellular location">
    <subcellularLocation>
        <location evidence="1">Endoplasmic reticulum membrane</location>
        <topology evidence="1">Single-pass type IV membrane protein</topology>
    </subcellularLocation>
    <subcellularLocation>
        <location evidence="2">Golgi apparatus membrane</location>
    </subcellularLocation>
</comment>
<feature type="coiled-coil region" evidence="8">
    <location>
        <begin position="137"/>
        <end position="168"/>
    </location>
</feature>
<evidence type="ECO:0000313" key="13">
    <source>
        <dbReference type="Proteomes" id="UP000327085"/>
    </source>
</evidence>
<evidence type="ECO:0000256" key="8">
    <source>
        <dbReference type="SAM" id="Coils"/>
    </source>
</evidence>
<evidence type="ECO:0000256" key="5">
    <source>
        <dbReference type="ARBA" id="ARBA00022927"/>
    </source>
</evidence>
<keyword evidence="5" id="KW-0653">Protein transport</keyword>
<feature type="compositionally biased region" description="Basic and acidic residues" evidence="9">
    <location>
        <begin position="1"/>
        <end position="12"/>
    </location>
</feature>
<dbReference type="Pfam" id="PF03763">
    <property type="entry name" value="Remorin_C"/>
    <property type="match status" value="1"/>
</dbReference>
<feature type="compositionally biased region" description="Pro residues" evidence="9">
    <location>
        <begin position="17"/>
        <end position="27"/>
    </location>
</feature>
<dbReference type="InterPro" id="IPR010908">
    <property type="entry name" value="Longin_dom"/>
</dbReference>
<proteinExistence type="inferred from homology"/>
<protein>
    <submittedName>
        <fullName evidence="12">PREDICTED: remorin</fullName>
    </submittedName>
</protein>
<accession>A0A5E4E6P0</accession>
<feature type="transmembrane region" description="Helical" evidence="10">
    <location>
        <begin position="406"/>
        <end position="427"/>
    </location>
</feature>
<dbReference type="InParanoid" id="A0A5E4E6P0"/>
<evidence type="ECO:0000256" key="1">
    <source>
        <dbReference type="ARBA" id="ARBA00004163"/>
    </source>
</evidence>
<keyword evidence="5" id="KW-0813">Transport</keyword>
<dbReference type="GO" id="GO:0000139">
    <property type="term" value="C:Golgi membrane"/>
    <property type="evidence" value="ECO:0007669"/>
    <property type="project" value="UniProtKB-SubCell"/>
</dbReference>
<keyword evidence="10" id="KW-1133">Transmembrane helix</keyword>
<dbReference type="GO" id="GO:0005484">
    <property type="term" value="F:SNAP receptor activity"/>
    <property type="evidence" value="ECO:0007669"/>
    <property type="project" value="InterPro"/>
</dbReference>
<dbReference type="InterPro" id="IPR044565">
    <property type="entry name" value="Sec22"/>
</dbReference>
<dbReference type="EMBL" id="CABIKO010000003">
    <property type="protein sequence ID" value="VVA11092.1"/>
    <property type="molecule type" value="Genomic_DNA"/>
</dbReference>
<feature type="compositionally biased region" description="Basic and acidic residues" evidence="9">
    <location>
        <begin position="74"/>
        <end position="89"/>
    </location>
</feature>
<sequence>MAETEEPKKLESESLSDPPPAPAPAPAPAEEEKPVVEAPKDPQPTKDKSETPPPSAPEHKAEADHSKVLAIVEKPSEPAAEEKSKEGSVNRDAVLARVATEKRLSLIRAWEESEKSKAENKAHKKLSAVGSWENTKKATVEAELKKIEEKLEKKKAEYVEQMKNKIALIHKAAEEKRAAIEAKRGEDLLKAEETAAKYCATGNAPKKLLGMVKLTIVGRLSDGLCLAKGPSSLNEEHENFSFYKRQGEFILREISRGALPPSKMTIRADHHCFNYMVENGIAFITLCDSSYPRKLAFHYLQDLQKEFENFDSSLIKKVTRPYCLVKFDGVIGNIRKQYIDTRTQANLSKLNANRKQDLDIATENLSEIIERWRYSEILERPSTSVYIQAVSPIWCSPRLEVIAMKWTPITVTIFVVTVVLWATIIHADDNFMILN</sequence>
<evidence type="ECO:0000256" key="6">
    <source>
        <dbReference type="ARBA" id="ARBA00023054"/>
    </source>
</evidence>
<evidence type="ECO:0000256" key="3">
    <source>
        <dbReference type="ARBA" id="ARBA00005711"/>
    </source>
</evidence>
<dbReference type="SMART" id="SM01270">
    <property type="entry name" value="Longin"/>
    <property type="match status" value="1"/>
</dbReference>
<dbReference type="PROSITE" id="PS50859">
    <property type="entry name" value="LONGIN"/>
    <property type="match status" value="1"/>
</dbReference>
<feature type="compositionally biased region" description="Basic and acidic residues" evidence="9">
    <location>
        <begin position="30"/>
        <end position="50"/>
    </location>
</feature>
<keyword evidence="6 8" id="KW-0175">Coiled coil</keyword>
<name>A0A5E4E6P0_PRUDU</name>
<dbReference type="GO" id="GO:0006890">
    <property type="term" value="P:retrograde vesicle-mediated transport, Golgi to endoplasmic reticulum"/>
    <property type="evidence" value="ECO:0007669"/>
    <property type="project" value="InterPro"/>
</dbReference>
<evidence type="ECO:0000313" key="12">
    <source>
        <dbReference type="EMBL" id="VVA11092.1"/>
    </source>
</evidence>
<dbReference type="Pfam" id="PF03766">
    <property type="entry name" value="Remorin_N"/>
    <property type="match status" value="1"/>
</dbReference>
<keyword evidence="10" id="KW-0812">Transmembrane</keyword>
<gene>
    <name evidence="12" type="ORF">ALMOND_2B019304</name>
</gene>
<dbReference type="InterPro" id="IPR005518">
    <property type="entry name" value="Remorin_N"/>
</dbReference>